<dbReference type="Gene3D" id="3.30.565.10">
    <property type="entry name" value="Histidine kinase-like ATPase, C-terminal domain"/>
    <property type="match status" value="1"/>
</dbReference>
<dbReference type="InterPro" id="IPR001610">
    <property type="entry name" value="PAC"/>
</dbReference>
<dbReference type="InterPro" id="IPR004358">
    <property type="entry name" value="Sig_transdc_His_kin-like_C"/>
</dbReference>
<dbReference type="InterPro" id="IPR036097">
    <property type="entry name" value="HisK_dim/P_sf"/>
</dbReference>
<dbReference type="SMART" id="SM00388">
    <property type="entry name" value="HisKA"/>
    <property type="match status" value="1"/>
</dbReference>
<dbReference type="InterPro" id="IPR013656">
    <property type="entry name" value="PAS_4"/>
</dbReference>
<feature type="domain" description="PAS" evidence="5">
    <location>
        <begin position="111"/>
        <end position="148"/>
    </location>
</feature>
<dbReference type="GO" id="GO:0000155">
    <property type="term" value="F:phosphorelay sensor kinase activity"/>
    <property type="evidence" value="ECO:0007669"/>
    <property type="project" value="InterPro"/>
</dbReference>
<dbReference type="SMART" id="SM00387">
    <property type="entry name" value="HATPase_c"/>
    <property type="match status" value="1"/>
</dbReference>
<evidence type="ECO:0000259" key="5">
    <source>
        <dbReference type="PROSITE" id="PS50112"/>
    </source>
</evidence>
<dbReference type="PANTHER" id="PTHR43065">
    <property type="entry name" value="SENSOR HISTIDINE KINASE"/>
    <property type="match status" value="1"/>
</dbReference>
<keyword evidence="3" id="KW-0597">Phosphoprotein</keyword>
<gene>
    <name evidence="7" type="ORF">BDD16_001954</name>
</gene>
<dbReference type="CDD" id="cd00130">
    <property type="entry name" value="PAS"/>
    <property type="match status" value="1"/>
</dbReference>
<organism evidence="7 8">
    <name type="scientific">Sphaerotilus montanus</name>
    <dbReference type="NCBI Taxonomy" id="522889"/>
    <lineage>
        <taxon>Bacteria</taxon>
        <taxon>Pseudomonadati</taxon>
        <taxon>Pseudomonadota</taxon>
        <taxon>Betaproteobacteria</taxon>
        <taxon>Burkholderiales</taxon>
        <taxon>Sphaerotilaceae</taxon>
        <taxon>Sphaerotilus</taxon>
    </lineage>
</organism>
<dbReference type="AlphaFoldDB" id="A0A7Y9U5I1"/>
<dbReference type="EC" id="2.7.13.3" evidence="2"/>
<dbReference type="PROSITE" id="PS50112">
    <property type="entry name" value="PAS"/>
    <property type="match status" value="1"/>
</dbReference>
<dbReference type="InterPro" id="IPR000014">
    <property type="entry name" value="PAS"/>
</dbReference>
<feature type="domain" description="Histidine kinase" evidence="4">
    <location>
        <begin position="236"/>
        <end position="449"/>
    </location>
</feature>
<dbReference type="PROSITE" id="PS50109">
    <property type="entry name" value="HIS_KIN"/>
    <property type="match status" value="1"/>
</dbReference>
<accession>A0A7Y9U5I1</accession>
<evidence type="ECO:0000259" key="6">
    <source>
        <dbReference type="PROSITE" id="PS50113"/>
    </source>
</evidence>
<dbReference type="InterPro" id="IPR003661">
    <property type="entry name" value="HisK_dim/P_dom"/>
</dbReference>
<dbReference type="SUPFAM" id="SSF55785">
    <property type="entry name" value="PYP-like sensor domain (PAS domain)"/>
    <property type="match status" value="1"/>
</dbReference>
<dbReference type="InterPro" id="IPR000700">
    <property type="entry name" value="PAS-assoc_C"/>
</dbReference>
<dbReference type="CDD" id="cd00082">
    <property type="entry name" value="HisKA"/>
    <property type="match status" value="1"/>
</dbReference>
<dbReference type="RefSeq" id="WP_179633789.1">
    <property type="nucleotide sequence ID" value="NZ_JACCFH010000001.1"/>
</dbReference>
<dbReference type="Pfam" id="PF02518">
    <property type="entry name" value="HATPase_c"/>
    <property type="match status" value="1"/>
</dbReference>
<evidence type="ECO:0000256" key="2">
    <source>
        <dbReference type="ARBA" id="ARBA00012438"/>
    </source>
</evidence>
<comment type="catalytic activity">
    <reaction evidence="1">
        <text>ATP + protein L-histidine = ADP + protein N-phospho-L-histidine.</text>
        <dbReference type="EC" id="2.7.13.3"/>
    </reaction>
</comment>
<evidence type="ECO:0000259" key="4">
    <source>
        <dbReference type="PROSITE" id="PS50109"/>
    </source>
</evidence>
<sequence length="449" mass="49491">MLESLAPTYRALFERYLCASDDLQREAVLLAASDLAKSLLPHVVSLDDMLGLHQRTQALLAEDWSAAPAGSLQAQAYRRLASGDVTPLMLAVMLPRQLEETRKASKRWQEEHGKVLVMFEQTDDFVLVFDAQGQLDYLNPAFKHATGWRLHQARPRQAELWPTELPAQHTGHWTNDQIRTDGTSFPATWSISPIRDQDGQLLSHVCIGRDITPLRRLEERVRQNDKLRAVTTLAAGVAHDFNNLLGSIIGLAELCALQAEAGSAQARNLGGILQASNRAAGLVKELLHFARETPLQPHPVALGAWLHHCEPLLAVSLPRHVPLRIELRQDAVVLIDAARIEQVLLNLVKNAGYAMRERSGEVQLVVDRVRLENHPEVVRIQVIDQGEGILPEDLPHIFDPFFTTKPAGDGSGLGLSAAHGIIRHHGGHLEVSSTPGVETVFALLLPMGS</sequence>
<protein>
    <recommendedName>
        <fullName evidence="2">histidine kinase</fullName>
        <ecNumber evidence="2">2.7.13.3</ecNumber>
    </recommendedName>
</protein>
<comment type="caution">
    <text evidence="7">The sequence shown here is derived from an EMBL/GenBank/DDBJ whole genome shotgun (WGS) entry which is preliminary data.</text>
</comment>
<keyword evidence="8" id="KW-1185">Reference proteome</keyword>
<dbReference type="Gene3D" id="1.10.287.130">
    <property type="match status" value="1"/>
</dbReference>
<dbReference type="PRINTS" id="PR00344">
    <property type="entry name" value="BCTRLSENSOR"/>
</dbReference>
<dbReference type="NCBIfam" id="TIGR00229">
    <property type="entry name" value="sensory_box"/>
    <property type="match status" value="1"/>
</dbReference>
<evidence type="ECO:0000256" key="1">
    <source>
        <dbReference type="ARBA" id="ARBA00000085"/>
    </source>
</evidence>
<dbReference type="Gene3D" id="3.30.450.20">
    <property type="entry name" value="PAS domain"/>
    <property type="match status" value="1"/>
</dbReference>
<evidence type="ECO:0000256" key="3">
    <source>
        <dbReference type="ARBA" id="ARBA00022553"/>
    </source>
</evidence>
<dbReference type="SMART" id="SM00086">
    <property type="entry name" value="PAC"/>
    <property type="match status" value="1"/>
</dbReference>
<dbReference type="Proteomes" id="UP000518288">
    <property type="component" value="Unassembled WGS sequence"/>
</dbReference>
<dbReference type="EMBL" id="JACCFH010000001">
    <property type="protein sequence ID" value="NYG32968.1"/>
    <property type="molecule type" value="Genomic_DNA"/>
</dbReference>
<dbReference type="PANTHER" id="PTHR43065:SF42">
    <property type="entry name" value="TWO-COMPONENT SENSOR PPRA"/>
    <property type="match status" value="1"/>
</dbReference>
<dbReference type="Pfam" id="PF00512">
    <property type="entry name" value="HisKA"/>
    <property type="match status" value="1"/>
</dbReference>
<dbReference type="InterPro" id="IPR003594">
    <property type="entry name" value="HATPase_dom"/>
</dbReference>
<name>A0A7Y9U5I1_9BURK</name>
<dbReference type="SUPFAM" id="SSF55874">
    <property type="entry name" value="ATPase domain of HSP90 chaperone/DNA topoisomerase II/histidine kinase"/>
    <property type="match status" value="1"/>
</dbReference>
<dbReference type="InterPro" id="IPR005467">
    <property type="entry name" value="His_kinase_dom"/>
</dbReference>
<proteinExistence type="predicted"/>
<dbReference type="InterPro" id="IPR035965">
    <property type="entry name" value="PAS-like_dom_sf"/>
</dbReference>
<feature type="domain" description="PAC" evidence="6">
    <location>
        <begin position="171"/>
        <end position="223"/>
    </location>
</feature>
<dbReference type="InterPro" id="IPR036890">
    <property type="entry name" value="HATPase_C_sf"/>
</dbReference>
<dbReference type="PROSITE" id="PS50113">
    <property type="entry name" value="PAC"/>
    <property type="match status" value="1"/>
</dbReference>
<dbReference type="SUPFAM" id="SSF47384">
    <property type="entry name" value="Homodimeric domain of signal transducing histidine kinase"/>
    <property type="match status" value="1"/>
</dbReference>
<evidence type="ECO:0000313" key="7">
    <source>
        <dbReference type="EMBL" id="NYG32968.1"/>
    </source>
</evidence>
<dbReference type="Pfam" id="PF08448">
    <property type="entry name" value="PAS_4"/>
    <property type="match status" value="1"/>
</dbReference>
<evidence type="ECO:0000313" key="8">
    <source>
        <dbReference type="Proteomes" id="UP000518288"/>
    </source>
</evidence>
<reference evidence="7 8" key="1">
    <citation type="submission" date="2020-07" db="EMBL/GenBank/DDBJ databases">
        <title>Genomic Encyclopedia of Archaeal and Bacterial Type Strains, Phase II (KMG-II): from individual species to whole genera.</title>
        <authorList>
            <person name="Goeker M."/>
        </authorList>
    </citation>
    <scope>NUCLEOTIDE SEQUENCE [LARGE SCALE GENOMIC DNA]</scope>
    <source>
        <strain evidence="7 8">DSM 21226</strain>
    </source>
</reference>